<dbReference type="STRING" id="50376.A0A517LNJ8"/>
<feature type="domain" description="TATA-binding protein interacting (TIP20)" evidence="5">
    <location>
        <begin position="1129"/>
        <end position="1295"/>
    </location>
</feature>
<dbReference type="Pfam" id="PF25782">
    <property type="entry name" value="TPR_CAND1"/>
    <property type="match status" value="1"/>
</dbReference>
<dbReference type="Proteomes" id="UP000316270">
    <property type="component" value="Chromosome 17"/>
</dbReference>
<organism evidence="6 7">
    <name type="scientific">Venturia effusa</name>
    <dbReference type="NCBI Taxonomy" id="50376"/>
    <lineage>
        <taxon>Eukaryota</taxon>
        <taxon>Fungi</taxon>
        <taxon>Dikarya</taxon>
        <taxon>Ascomycota</taxon>
        <taxon>Pezizomycotina</taxon>
        <taxon>Dothideomycetes</taxon>
        <taxon>Pleosporomycetidae</taxon>
        <taxon>Venturiales</taxon>
        <taxon>Venturiaceae</taxon>
        <taxon>Venturia</taxon>
    </lineage>
</organism>
<dbReference type="OrthoDB" id="6260732at2759"/>
<dbReference type="GO" id="GO:0010265">
    <property type="term" value="P:SCF complex assembly"/>
    <property type="evidence" value="ECO:0007669"/>
    <property type="project" value="InterPro"/>
</dbReference>
<evidence type="ECO:0000259" key="5">
    <source>
        <dbReference type="Pfam" id="PF08623"/>
    </source>
</evidence>
<accession>A0A517LNJ8</accession>
<gene>
    <name evidence="6" type="ORF">FKW77_002867</name>
</gene>
<evidence type="ECO:0000313" key="6">
    <source>
        <dbReference type="EMBL" id="QDS77218.1"/>
    </source>
</evidence>
<keyword evidence="7" id="KW-1185">Reference proteome</keyword>
<evidence type="ECO:0000256" key="1">
    <source>
        <dbReference type="ARBA" id="ARBA00007657"/>
    </source>
</evidence>
<sequence>MSTPSAATSHNVAALLPKLYEDDPDLRYMGLADLTALLNTGGPNLLAHDYHVSAKTVDGLLATLKDSNGEVQNMAIKCLGPFVNKVAADQVLCPMIDKISTLPVGESIDSSIPALALRAIVVNLPRPAPGAPRTKAVNEAYQAISKALIPRLVGYNVIPPAQKNLPKPPKGMLQVDMETGNDSNAIDVLTEVARCYGIMLQEAEVNALIKISLDIMEQERTSGVLKRKAVTAISSLAPFLSDSALLQFNQRIMELLTRDGLDKSKQKLYITLIGSAVKAVPTKFGKYLPKMTPFILSALSQDEIDSDLAMLEETEERDPESDEVREAALIALENFLLACPDHMRICTRECIEVMIRFLKYDPNLADGSDDDEMDDEDDMYDPDEDFEEEVGGDDEDDSSWKVRRCAAKVAHVLISTRSSGDLLEDGTLYSKVAPALIARFKEREETVRLEILGALALLIRITGGNAFKSSPTDADATFTGSMGPPPTRKRKASDASMLGTRTVTEPPAATAARSSLETLSPDIVRGVSSLLKGQPLPTKQASISLLKDLAVSLRGRLTDYLSSTVLPVVDAVKSTGSTSAGSHGATTNTLRIEALLFLGAVADAHSSQALQPYLDQIVPALAAAVKEKYTKVAVEALRTVQAYISALAPPRSTTPGPSDQNHIELLFTAIEGRINASDADTEVRRLAIVALGMLIGSTSGTSLLKASNRAAGFNLLITRLKNELTRLSAVRAIEAVALLARSADDFPAGWVSGVCLELGAQLRKASRVLRGSSLKAMQMLAQNPASQASIDSKTIAEVLPLLLPLMQEGDLHLIGPALAIVETFIKKDAKAVVTADFISSYGQMLMATFSGANLDALLSLTRAIGHSGTGKPVMRHLLAEISLKANPDLVGKVIGNLLVAGGTTVDVKLTDFVNELSGKRDDVKKCLALSVLGEAALQNGAQSSLKPQTFMTHFNDKSDKVRIAAAVALGRAGAGNIPAYLPTILGAMGSAGGNQYLLLHSIREIVQHDSAESQIIPYAETLWNNLLAASQADDNRAIGAECIGRLAVIDPKIYLPQLQAFVKDRNVVVRGMVISALRFTFADTDESYDDYLRPVIIGMLQTMLNEEDLENRRLALSTFNSAALNKPDLILPHLNELLPLAMKETIVKPELIREVQMGPFKHKVDDGLDTRKSAYETLYALLDRAFHLFDVGALYDRVVAGLGDDHDISIISTLMLMRLIRLAPEETAARLDALVVPFRTVLNNKPKENAVKQELERMHEESRDVIRATLELAKGWVDESNDANRPWGAYWDWVKKDFAGLVKQAEDEQREKER</sequence>
<dbReference type="Gene3D" id="1.25.10.10">
    <property type="entry name" value="Leucine-rich Repeat Variant"/>
    <property type="match status" value="1"/>
</dbReference>
<feature type="compositionally biased region" description="Acidic residues" evidence="4">
    <location>
        <begin position="367"/>
        <end position="397"/>
    </location>
</feature>
<evidence type="ECO:0000256" key="3">
    <source>
        <dbReference type="ARBA" id="ARBA00022786"/>
    </source>
</evidence>
<evidence type="ECO:0000256" key="4">
    <source>
        <dbReference type="SAM" id="MobiDB-lite"/>
    </source>
</evidence>
<dbReference type="InterPro" id="IPR039852">
    <property type="entry name" value="CAND1/CAND2"/>
</dbReference>
<name>A0A517LNJ8_9PEZI</name>
<dbReference type="InterPro" id="IPR011989">
    <property type="entry name" value="ARM-like"/>
</dbReference>
<dbReference type="SUPFAM" id="SSF48371">
    <property type="entry name" value="ARM repeat"/>
    <property type="match status" value="1"/>
</dbReference>
<dbReference type="PANTHER" id="PTHR12696">
    <property type="entry name" value="TIP120"/>
    <property type="match status" value="1"/>
</dbReference>
<reference evidence="6 7" key="1">
    <citation type="submission" date="2019-07" db="EMBL/GenBank/DDBJ databases">
        <title>Finished genome of Venturia effusa.</title>
        <authorList>
            <person name="Young C.A."/>
            <person name="Cox M.P."/>
            <person name="Ganley A.R.D."/>
            <person name="David W.J."/>
        </authorList>
    </citation>
    <scope>NUCLEOTIDE SEQUENCE [LARGE SCALE GENOMIC DNA]</scope>
    <source>
        <strain evidence="7">albino</strain>
    </source>
</reference>
<keyword evidence="2" id="KW-0677">Repeat</keyword>
<keyword evidence="3" id="KW-0833">Ubl conjugation pathway</keyword>
<dbReference type="EMBL" id="CP042201">
    <property type="protein sequence ID" value="QDS77218.1"/>
    <property type="molecule type" value="Genomic_DNA"/>
</dbReference>
<comment type="similarity">
    <text evidence="1">Belongs to the CAND family.</text>
</comment>
<feature type="region of interest" description="Disordered" evidence="4">
    <location>
        <begin position="366"/>
        <end position="398"/>
    </location>
</feature>
<dbReference type="InterPro" id="IPR013932">
    <property type="entry name" value="TATA-bd_TIP120"/>
</dbReference>
<dbReference type="InterPro" id="IPR016024">
    <property type="entry name" value="ARM-type_fold"/>
</dbReference>
<feature type="region of interest" description="Disordered" evidence="4">
    <location>
        <begin position="472"/>
        <end position="496"/>
    </location>
</feature>
<protein>
    <recommendedName>
        <fullName evidence="5">TATA-binding protein interacting (TIP20) domain-containing protein</fullName>
    </recommendedName>
</protein>
<evidence type="ECO:0000256" key="2">
    <source>
        <dbReference type="ARBA" id="ARBA00022737"/>
    </source>
</evidence>
<proteinExistence type="inferred from homology"/>
<dbReference type="Pfam" id="PF08623">
    <property type="entry name" value="TIP120"/>
    <property type="match status" value="1"/>
</dbReference>
<evidence type="ECO:0000313" key="7">
    <source>
        <dbReference type="Proteomes" id="UP000316270"/>
    </source>
</evidence>